<sequence>MSLNWLMVKPARPGGFFYGSLFLQRGRAMASSYTQTI</sequence>
<keyword evidence="2" id="KW-1185">Reference proteome</keyword>
<dbReference type="Proteomes" id="UP000001036">
    <property type="component" value="Chromosome"/>
</dbReference>
<dbReference type="KEGG" id="cja:CJA_3473"/>
<protein>
    <submittedName>
        <fullName evidence="1">Uncharacterized protein</fullName>
    </submittedName>
</protein>
<reference evidence="1 2" key="1">
    <citation type="journal article" date="2008" name="J. Bacteriol.">
        <title>Insights into plant cell wall degradation from the genome sequence of the soil bacterium Cellvibrio japonicus.</title>
        <authorList>
            <person name="Deboy R.T."/>
            <person name="Mongodin E.F."/>
            <person name="Fouts D.E."/>
            <person name="Tailford L.E."/>
            <person name="Khouri H."/>
            <person name="Emerson J.B."/>
            <person name="Mohamoud Y."/>
            <person name="Watkins K."/>
            <person name="Henrissat B."/>
            <person name="Gilbert H.J."/>
            <person name="Nelson K.E."/>
        </authorList>
    </citation>
    <scope>NUCLEOTIDE SEQUENCE [LARGE SCALE GENOMIC DNA]</scope>
    <source>
        <strain evidence="1 2">Ueda107</strain>
    </source>
</reference>
<proteinExistence type="predicted"/>
<dbReference type="AlphaFoldDB" id="B3PG19"/>
<dbReference type="EMBL" id="CP000934">
    <property type="protein sequence ID" value="ACE84051.1"/>
    <property type="molecule type" value="Genomic_DNA"/>
</dbReference>
<gene>
    <name evidence="1" type="ordered locus">CJA_3473</name>
</gene>
<dbReference type="HOGENOM" id="CLU_3341874_0_0_6"/>
<accession>B3PG19</accession>
<evidence type="ECO:0000313" key="2">
    <source>
        <dbReference type="Proteomes" id="UP000001036"/>
    </source>
</evidence>
<organism evidence="1 2">
    <name type="scientific">Cellvibrio japonicus (strain Ueda107)</name>
    <name type="common">Pseudomonas fluorescens subsp. cellulosa</name>
    <dbReference type="NCBI Taxonomy" id="498211"/>
    <lineage>
        <taxon>Bacteria</taxon>
        <taxon>Pseudomonadati</taxon>
        <taxon>Pseudomonadota</taxon>
        <taxon>Gammaproteobacteria</taxon>
        <taxon>Cellvibrionales</taxon>
        <taxon>Cellvibrionaceae</taxon>
        <taxon>Cellvibrio</taxon>
    </lineage>
</organism>
<dbReference type="STRING" id="498211.CJA_3473"/>
<name>B3PG19_CELJU</name>
<evidence type="ECO:0000313" key="1">
    <source>
        <dbReference type="EMBL" id="ACE84051.1"/>
    </source>
</evidence>